<keyword evidence="5" id="KW-1185">Reference proteome</keyword>
<dbReference type="AlphaFoldDB" id="A0A9W9M015"/>
<dbReference type="InterPro" id="IPR050987">
    <property type="entry name" value="AtrR-like"/>
</dbReference>
<evidence type="ECO:0000259" key="3">
    <source>
        <dbReference type="SMART" id="SM00906"/>
    </source>
</evidence>
<feature type="compositionally biased region" description="Polar residues" evidence="2">
    <location>
        <begin position="543"/>
        <end position="555"/>
    </location>
</feature>
<evidence type="ECO:0000256" key="1">
    <source>
        <dbReference type="ARBA" id="ARBA00023242"/>
    </source>
</evidence>
<dbReference type="GO" id="GO:0006351">
    <property type="term" value="P:DNA-templated transcription"/>
    <property type="evidence" value="ECO:0007669"/>
    <property type="project" value="InterPro"/>
</dbReference>
<reference evidence="4" key="1">
    <citation type="submission" date="2022-11" db="EMBL/GenBank/DDBJ databases">
        <authorList>
            <person name="Petersen C."/>
        </authorList>
    </citation>
    <scope>NUCLEOTIDE SEQUENCE</scope>
    <source>
        <strain evidence="4">IBT 16849</strain>
    </source>
</reference>
<dbReference type="PANTHER" id="PTHR46910">
    <property type="entry name" value="TRANSCRIPTION FACTOR PDR1"/>
    <property type="match status" value="1"/>
</dbReference>
<keyword evidence="1" id="KW-0539">Nucleus</keyword>
<comment type="caution">
    <text evidence="4">The sequence shown here is derived from an EMBL/GenBank/DDBJ whole genome shotgun (WGS) entry which is preliminary data.</text>
</comment>
<dbReference type="SMART" id="SM00906">
    <property type="entry name" value="Fungal_trans"/>
    <property type="match status" value="1"/>
</dbReference>
<dbReference type="InterPro" id="IPR007219">
    <property type="entry name" value="XnlR_reg_dom"/>
</dbReference>
<feature type="region of interest" description="Disordered" evidence="2">
    <location>
        <begin position="543"/>
        <end position="565"/>
    </location>
</feature>
<feature type="domain" description="Xylanolytic transcriptional activator regulatory" evidence="3">
    <location>
        <begin position="244"/>
        <end position="315"/>
    </location>
</feature>
<organism evidence="4 5">
    <name type="scientific">Penicillium cf. griseofulvum</name>
    <dbReference type="NCBI Taxonomy" id="2972120"/>
    <lineage>
        <taxon>Eukaryota</taxon>
        <taxon>Fungi</taxon>
        <taxon>Dikarya</taxon>
        <taxon>Ascomycota</taxon>
        <taxon>Pezizomycotina</taxon>
        <taxon>Eurotiomycetes</taxon>
        <taxon>Eurotiomycetidae</taxon>
        <taxon>Eurotiales</taxon>
        <taxon>Aspergillaceae</taxon>
        <taxon>Penicillium</taxon>
    </lineage>
</organism>
<dbReference type="CDD" id="cd12148">
    <property type="entry name" value="fungal_TF_MHR"/>
    <property type="match status" value="1"/>
</dbReference>
<accession>A0A9W9M015</accession>
<dbReference type="GO" id="GO:0003677">
    <property type="term" value="F:DNA binding"/>
    <property type="evidence" value="ECO:0007669"/>
    <property type="project" value="InterPro"/>
</dbReference>
<name>A0A9W9M015_9EURO</name>
<dbReference type="Proteomes" id="UP001150879">
    <property type="component" value="Unassembled WGS sequence"/>
</dbReference>
<protein>
    <recommendedName>
        <fullName evidence="3">Xylanolytic transcriptional activator regulatory domain-containing protein</fullName>
    </recommendedName>
</protein>
<evidence type="ECO:0000313" key="5">
    <source>
        <dbReference type="Proteomes" id="UP001150879"/>
    </source>
</evidence>
<dbReference type="PANTHER" id="PTHR46910:SF25">
    <property type="entry name" value="ABC-TRANSPORTER-REGULATING TRANSCRIPTION FACTOR"/>
    <property type="match status" value="1"/>
</dbReference>
<feature type="region of interest" description="Disordered" evidence="2">
    <location>
        <begin position="33"/>
        <end position="59"/>
    </location>
</feature>
<evidence type="ECO:0000256" key="2">
    <source>
        <dbReference type="SAM" id="MobiDB-lite"/>
    </source>
</evidence>
<feature type="compositionally biased region" description="Basic and acidic residues" evidence="2">
    <location>
        <begin position="33"/>
        <end position="45"/>
    </location>
</feature>
<reference evidence="4" key="2">
    <citation type="journal article" date="2023" name="IMA Fungus">
        <title>Comparative genomic study of the Penicillium genus elucidates a diverse pangenome and 15 lateral gene transfer events.</title>
        <authorList>
            <person name="Petersen C."/>
            <person name="Sorensen T."/>
            <person name="Nielsen M.R."/>
            <person name="Sondergaard T.E."/>
            <person name="Sorensen J.L."/>
            <person name="Fitzpatrick D.A."/>
            <person name="Frisvad J.C."/>
            <person name="Nielsen K.L."/>
        </authorList>
    </citation>
    <scope>NUCLEOTIDE SEQUENCE</scope>
    <source>
        <strain evidence="4">IBT 16849</strain>
    </source>
</reference>
<proteinExistence type="predicted"/>
<sequence length="565" mass="62923">MFRTLFNLYLPSGETKRPRKDYLEQLEARVAELETSQRHSADRPVKPTKSKADAGSQLIETKSGKASQELLSKTVTSSAFTSGRDGSSIKDRIFAALPEQQTAKSLMSEASYGPFISPVFISLPPKSQVESMFEIAFDEINYVLPLFDAQVLNNLLQGHYADPVASPGKDPARWAMINSALAVAIQLRSAPNSRSEMTKLSWCFFKNAFSVYSAISLRGTSILALEALLAMAVFMQGTNDTRTTSLLVCTAARLSLTLGLHQESYVSGLDSATKERIRRAFWISFILDKDISVLTGSPSTYDDNVASLPFCDPIMTALSGVQFNPETSLPSVLFRYRVELAAIAHIIQKDLRLELLSNQGQSRVQEVVKQLNRRLEEWKENLPSNLRPGYITWPETPPMARESIISLHFSYYQALITIYGFLAEFKQENSHKAGWRTELFRSSPTHAASQILNLLEYLPPQQPGRLWYILCHPLSACITLLRAVIKDPTDAKAFSHIRSLDLFVGFLDRVERDEAPGVQNVLDLCRELQSRALYAVSETATYGTSPGSANTSAASAWQKETEEII</sequence>
<gene>
    <name evidence="4" type="ORF">N7472_009306</name>
</gene>
<dbReference type="GO" id="GO:0008270">
    <property type="term" value="F:zinc ion binding"/>
    <property type="evidence" value="ECO:0007669"/>
    <property type="project" value="InterPro"/>
</dbReference>
<dbReference type="EMBL" id="JAPQKP010000006">
    <property type="protein sequence ID" value="KAJ5184466.1"/>
    <property type="molecule type" value="Genomic_DNA"/>
</dbReference>
<evidence type="ECO:0000313" key="4">
    <source>
        <dbReference type="EMBL" id="KAJ5184466.1"/>
    </source>
</evidence>
<dbReference type="Pfam" id="PF04082">
    <property type="entry name" value="Fungal_trans"/>
    <property type="match status" value="1"/>
</dbReference>
<dbReference type="GO" id="GO:0003700">
    <property type="term" value="F:DNA-binding transcription factor activity"/>
    <property type="evidence" value="ECO:0007669"/>
    <property type="project" value="InterPro"/>
</dbReference>